<protein>
    <submittedName>
        <fullName evidence="2">Uncharacterized protein</fullName>
    </submittedName>
</protein>
<dbReference type="Proteomes" id="UP001311799">
    <property type="component" value="Unassembled WGS sequence"/>
</dbReference>
<feature type="region of interest" description="Disordered" evidence="1">
    <location>
        <begin position="474"/>
        <end position="508"/>
    </location>
</feature>
<feature type="compositionally biased region" description="Low complexity" evidence="1">
    <location>
        <begin position="474"/>
        <end position="507"/>
    </location>
</feature>
<feature type="compositionally biased region" description="Low complexity" evidence="1">
    <location>
        <begin position="1364"/>
        <end position="1377"/>
    </location>
</feature>
<dbReference type="EMBL" id="JAWDEY010000005">
    <property type="protein sequence ID" value="KAK6590658.1"/>
    <property type="molecule type" value="Genomic_DNA"/>
</dbReference>
<gene>
    <name evidence="2" type="ORF">RS030_142232</name>
</gene>
<feature type="region of interest" description="Disordered" evidence="1">
    <location>
        <begin position="1196"/>
        <end position="1217"/>
    </location>
</feature>
<keyword evidence="3" id="KW-1185">Reference proteome</keyword>
<sequence>MSDSDNIESVINTDHTATEAPNLSEIHTSQYSNPPIQISPSMNSVNVINTDNGEIVNTSNNSNIAEDGNLMEASNINVENAVPNNNLNNTVLGDQNNVTQKNVSAMNDTTSVMPINHNFSRATEASAATSKSNVSGIGNVALNVSTMGGNANINPVGGYNGIQLDSSQNLQQIQANNIGSINVTQPTGADLIHQHQILILNALQQQHLQMQKPKVQQNDSSSQNQNIQNNQLQAQLLNSLVSHQPQMNQLLFHNPILFNALHSGNNNPVGIPPLPPPHPGHSSIGLQPFPVHPLLLPAVLHAQQQQQKQQTSQETQQLINSTHNPTIQTTQVETSADDNPTSKVAAISEAGNNGINLNPKMTNSPKVEIQTTNITSENITNKTEPAKNIDLANSSPNMNPRDSGGLKMPSPSLIHNINQLPPTILPLPQPHQGMRFPQPGITGQNNLINPFFMLQRMVSPNSLYMGFNPQLGMTTNNSSNNNNTSNSAGNSSVSNGNNASGSATVAAQPGILPNSGHLQIPNIPLLPPQGLLAAAAGIPSQQIPQVLNFINNGGGIMNNGEFFGQNILGGIANLSGIGGNFLMENDLERLHNHAESLVKTLLETSVPKAGVKLRLEWDKKRYCFKFTVYQVEEVTDSLGFQKKRMIPIDQDELFVNVNASKQLNIENIEKAMWSAFVSVRHTLAKYCDRQAGQRRQTSASVSTTGATSLSRGLVQNNLTKMEDNNNSMIIGGGTGGKIKGYKKDELNINNLLDKKYLQGATNEDLISLNLAGAINGKSSYKADPYNTGNSSGVGSATVHGNTNIGGNGRGKRGYAGTTTRSGRFVSLKYGYDDLMLSDDEGTMGGEQEYVGRKGRKPKYSNVNIAVGGGSSSGEDNNINGVISNNISSTNNRYAKTYITNRGRRGSGHSSNSNSGLGIYKTRGSGLSSDIYNNHDSITVTTSNSPIFVLQKDEPGKKHSLVGLYAEWVDKHTIWDPRKGPLKTVFVSESFNKEDFNNDKRDILRFTTNNYIKWDPSHIITDLRSIHIPISMAGEYFGLLRKERTNNNDEESNNKGYLVKNNSDSVDEIDCDNKTNNNNNNDSENHNNKNVKESNTVTPITIKGNNVPNANQIRFVSNNEKYRNLLSIFNNSNDNMSSMSSDANEKYLEEKLFELETVDSVLVSTIQTTAALEQRKKKENKNSLATTIPTGSFLTSVFSHNHSNNNDNSDSTNEEDNLIGGSDRITINSNMYNSDDNLININNEEIQEYKHLILRFMHQQNGDDDFTLENNNNNSMLIDSNTENKDNTGQSFDSNNNVNSISKNGNRLASRGLKRRGTMRNGSIVDNDQIQNLNNLQSSSSNSQSALFNNDDNTEIRNNHPNAMSSISNSSYNSNNYNQVPNNGLTVTGTNEEGINFNSGMFGSGAIAASAMLESLITSVRGNSSDKYRQQQMLQAYPQNRFVSKKKCKETNEILAKYVNDLANEYCNRNFGSSNLADGYVNAFNSHVLKNCNKQ</sequence>
<feature type="region of interest" description="Disordered" evidence="1">
    <location>
        <begin position="798"/>
        <end position="817"/>
    </location>
</feature>
<comment type="caution">
    <text evidence="2">The sequence shown here is derived from an EMBL/GenBank/DDBJ whole genome shotgun (WGS) entry which is preliminary data.</text>
</comment>
<feature type="compositionally biased region" description="Low complexity" evidence="1">
    <location>
        <begin position="1293"/>
        <end position="1305"/>
    </location>
</feature>
<organism evidence="2 3">
    <name type="scientific">Cryptosporidium xiaoi</name>
    <dbReference type="NCBI Taxonomy" id="659607"/>
    <lineage>
        <taxon>Eukaryota</taxon>
        <taxon>Sar</taxon>
        <taxon>Alveolata</taxon>
        <taxon>Apicomplexa</taxon>
        <taxon>Conoidasida</taxon>
        <taxon>Coccidia</taxon>
        <taxon>Eucoccidiorida</taxon>
        <taxon>Eimeriorina</taxon>
        <taxon>Cryptosporidiidae</taxon>
        <taxon>Cryptosporidium</taxon>
    </lineage>
</organism>
<feature type="compositionally biased region" description="Polar residues" evidence="1">
    <location>
        <begin position="1274"/>
        <end position="1292"/>
    </location>
</feature>
<evidence type="ECO:0000256" key="1">
    <source>
        <dbReference type="SAM" id="MobiDB-lite"/>
    </source>
</evidence>
<evidence type="ECO:0000313" key="2">
    <source>
        <dbReference type="EMBL" id="KAK6590658.1"/>
    </source>
</evidence>
<feature type="region of interest" description="Disordered" evidence="1">
    <location>
        <begin position="1264"/>
        <end position="1384"/>
    </location>
</feature>
<accession>A0AAV9Y1I2</accession>
<name>A0AAV9Y1I2_9CRYT</name>
<evidence type="ECO:0000313" key="3">
    <source>
        <dbReference type="Proteomes" id="UP001311799"/>
    </source>
</evidence>
<proteinExistence type="predicted"/>
<feature type="compositionally biased region" description="Low complexity" evidence="1">
    <location>
        <begin position="1330"/>
        <end position="1349"/>
    </location>
</feature>
<reference evidence="2 3" key="1">
    <citation type="submission" date="2023-10" db="EMBL/GenBank/DDBJ databases">
        <title>Comparative genomics analysis reveals potential genetic determinants of host preference in Cryptosporidium xiaoi.</title>
        <authorList>
            <person name="Xiao L."/>
            <person name="Li J."/>
        </authorList>
    </citation>
    <scope>NUCLEOTIDE SEQUENCE [LARGE SCALE GENOMIC DNA]</scope>
    <source>
        <strain evidence="2 3">52996</strain>
    </source>
</reference>
<feature type="compositionally biased region" description="Basic and acidic residues" evidence="1">
    <location>
        <begin position="1082"/>
        <end position="1091"/>
    </location>
</feature>
<feature type="compositionally biased region" description="Polar residues" evidence="1">
    <location>
        <begin position="1319"/>
        <end position="1329"/>
    </location>
</feature>
<feature type="compositionally biased region" description="Low complexity" evidence="1">
    <location>
        <begin position="1198"/>
        <end position="1210"/>
    </location>
</feature>
<feature type="region of interest" description="Disordered" evidence="1">
    <location>
        <begin position="1045"/>
        <end position="1093"/>
    </location>
</feature>